<dbReference type="Pfam" id="PF06013">
    <property type="entry name" value="WXG100"/>
    <property type="match status" value="1"/>
</dbReference>
<dbReference type="EMBL" id="WNZW01000001">
    <property type="protein sequence ID" value="MUG44362.1"/>
    <property type="molecule type" value="Genomic_DNA"/>
</dbReference>
<evidence type="ECO:0000256" key="1">
    <source>
        <dbReference type="SAM" id="MobiDB-lite"/>
    </source>
</evidence>
<protein>
    <recommendedName>
        <fullName evidence="4">WXG100 family type VII secretion target</fullName>
    </recommendedName>
</protein>
<gene>
    <name evidence="2" type="ORF">GNP95_05040</name>
</gene>
<evidence type="ECO:0000313" key="3">
    <source>
        <dbReference type="Proteomes" id="UP000447876"/>
    </source>
</evidence>
<dbReference type="InterPro" id="IPR010310">
    <property type="entry name" value="T7SS_ESAT-6-like"/>
</dbReference>
<organism evidence="2 3">
    <name type="scientific">Paenibacillus woosongensis</name>
    <dbReference type="NCBI Taxonomy" id="307580"/>
    <lineage>
        <taxon>Bacteria</taxon>
        <taxon>Bacillati</taxon>
        <taxon>Bacillota</taxon>
        <taxon>Bacilli</taxon>
        <taxon>Bacillales</taxon>
        <taxon>Paenibacillaceae</taxon>
        <taxon>Paenibacillus</taxon>
    </lineage>
</organism>
<evidence type="ECO:0008006" key="4">
    <source>
        <dbReference type="Google" id="ProtNLM"/>
    </source>
</evidence>
<dbReference type="Gene3D" id="1.10.287.1060">
    <property type="entry name" value="ESAT-6-like"/>
    <property type="match status" value="1"/>
</dbReference>
<feature type="compositionally biased region" description="Basic and acidic residues" evidence="1">
    <location>
        <begin position="81"/>
        <end position="97"/>
    </location>
</feature>
<comment type="caution">
    <text evidence="2">The sequence shown here is derived from an EMBL/GenBank/DDBJ whole genome shotgun (WGS) entry which is preliminary data.</text>
</comment>
<dbReference type="Proteomes" id="UP000447876">
    <property type="component" value="Unassembled WGS sequence"/>
</dbReference>
<dbReference type="RefSeq" id="WP_155609754.1">
    <property type="nucleotide sequence ID" value="NZ_WNZW01000001.1"/>
</dbReference>
<evidence type="ECO:0000313" key="2">
    <source>
        <dbReference type="EMBL" id="MUG44362.1"/>
    </source>
</evidence>
<dbReference type="InterPro" id="IPR036689">
    <property type="entry name" value="ESAT-6-like_sf"/>
</dbReference>
<feature type="region of interest" description="Disordered" evidence="1">
    <location>
        <begin position="81"/>
        <end position="103"/>
    </location>
</feature>
<accession>A0A7X2YYT3</accession>
<sequence>MPSSGEIRRKAAGVRVISEDIRRESSKYQSVVGDVSTWWKGEAGTSFRTGYQQIHRDISDLLRKLESLESKLGSNLAHAVDRAEEERRRKAMEERQRLAALKP</sequence>
<dbReference type="OrthoDB" id="2665215at2"/>
<reference evidence="2 3" key="1">
    <citation type="submission" date="2019-11" db="EMBL/GenBank/DDBJ databases">
        <title>Draft genome sequences of five Paenibacillus species of dairy origin.</title>
        <authorList>
            <person name="Olajide A.M."/>
            <person name="Chen S."/>
            <person name="Lapointe G."/>
        </authorList>
    </citation>
    <scope>NUCLEOTIDE SEQUENCE [LARGE SCALE GENOMIC DNA]</scope>
    <source>
        <strain evidence="2 3">12CR55</strain>
    </source>
</reference>
<dbReference type="AlphaFoldDB" id="A0A7X2YYT3"/>
<name>A0A7X2YYT3_9BACL</name>
<dbReference type="SUPFAM" id="SSF140453">
    <property type="entry name" value="EsxAB dimer-like"/>
    <property type="match status" value="1"/>
</dbReference>
<proteinExistence type="predicted"/>